<feature type="binding site" evidence="8">
    <location>
        <position position="672"/>
    </location>
    <ligand>
        <name>Na(+)</name>
        <dbReference type="ChEBI" id="CHEBI:29101"/>
        <label>1</label>
    </ligand>
</feature>
<feature type="transmembrane region" description="Helical" evidence="12">
    <location>
        <begin position="516"/>
        <end position="549"/>
    </location>
</feature>
<dbReference type="PROSITE" id="PS50267">
    <property type="entry name" value="NA_NEUROTRAN_SYMP_3"/>
    <property type="match status" value="1"/>
</dbReference>
<feature type="region of interest" description="Disordered" evidence="11">
    <location>
        <begin position="1"/>
        <end position="24"/>
    </location>
</feature>
<evidence type="ECO:0000256" key="2">
    <source>
        <dbReference type="ARBA" id="ARBA00006459"/>
    </source>
</evidence>
<feature type="compositionally biased region" description="Acidic residues" evidence="11">
    <location>
        <begin position="140"/>
        <end position="153"/>
    </location>
</feature>
<feature type="transmembrane region" description="Helical" evidence="12">
    <location>
        <begin position="309"/>
        <end position="330"/>
    </location>
</feature>
<feature type="binding site" evidence="8">
    <location>
        <position position="604"/>
    </location>
    <ligand>
        <name>Na(+)</name>
        <dbReference type="ChEBI" id="CHEBI:29101"/>
        <label>1</label>
    </ligand>
</feature>
<evidence type="ECO:0000256" key="12">
    <source>
        <dbReference type="SAM" id="Phobius"/>
    </source>
</evidence>
<dbReference type="GO" id="GO:0046872">
    <property type="term" value="F:metal ion binding"/>
    <property type="evidence" value="ECO:0007669"/>
    <property type="project" value="UniProtKB-KW"/>
</dbReference>
<evidence type="ECO:0000313" key="14">
    <source>
        <dbReference type="Proteomes" id="UP001142055"/>
    </source>
</evidence>
<feature type="disulfide bond" evidence="9">
    <location>
        <begin position="415"/>
        <end position="424"/>
    </location>
</feature>
<evidence type="ECO:0000256" key="6">
    <source>
        <dbReference type="ARBA" id="ARBA00022989"/>
    </source>
</evidence>
<dbReference type="Proteomes" id="UP001142055">
    <property type="component" value="Chromosome 3"/>
</dbReference>
<feature type="binding site" evidence="8">
    <location>
        <position position="673"/>
    </location>
    <ligand>
        <name>Na(+)</name>
        <dbReference type="ChEBI" id="CHEBI:29101"/>
        <label>1</label>
    </ligand>
</feature>
<feature type="binding site" evidence="8">
    <location>
        <position position="669"/>
    </location>
    <ligand>
        <name>Na(+)</name>
        <dbReference type="ChEBI" id="CHEBI:29101"/>
        <label>1</label>
    </ligand>
</feature>
<evidence type="ECO:0000256" key="9">
    <source>
        <dbReference type="PIRSR" id="PIRSR600175-2"/>
    </source>
</evidence>
<keyword evidence="8" id="KW-0915">Sodium</keyword>
<name>A0A9Q0M3J0_BLOTA</name>
<evidence type="ECO:0000256" key="8">
    <source>
        <dbReference type="PIRSR" id="PIRSR600175-1"/>
    </source>
</evidence>
<feature type="transmembrane region" description="Helical" evidence="12">
    <location>
        <begin position="699"/>
        <end position="726"/>
    </location>
</feature>
<keyword evidence="3 10" id="KW-0813">Transport</keyword>
<keyword evidence="7 12" id="KW-0472">Membrane</keyword>
<evidence type="ECO:0000256" key="10">
    <source>
        <dbReference type="RuleBase" id="RU003732"/>
    </source>
</evidence>
<feature type="transmembrane region" description="Helical" evidence="12">
    <location>
        <begin position="805"/>
        <end position="833"/>
    </location>
</feature>
<dbReference type="PANTHER" id="PTHR11616">
    <property type="entry name" value="SODIUM/CHLORIDE DEPENDENT TRANSPORTER"/>
    <property type="match status" value="1"/>
</dbReference>
<dbReference type="EMBL" id="JAPWDV010000003">
    <property type="protein sequence ID" value="KAJ6218626.1"/>
    <property type="molecule type" value="Genomic_DNA"/>
</dbReference>
<dbReference type="GO" id="GO:0006865">
    <property type="term" value="P:amino acid transport"/>
    <property type="evidence" value="ECO:0007669"/>
    <property type="project" value="TreeGrafter"/>
</dbReference>
<comment type="caution">
    <text evidence="13">The sequence shown here is derived from an EMBL/GenBank/DDBJ whole genome shotgun (WGS) entry which is preliminary data.</text>
</comment>
<evidence type="ECO:0000256" key="1">
    <source>
        <dbReference type="ARBA" id="ARBA00004141"/>
    </source>
</evidence>
<reference evidence="13" key="1">
    <citation type="submission" date="2022-12" db="EMBL/GenBank/DDBJ databases">
        <title>Genome assemblies of Blomia tropicalis.</title>
        <authorList>
            <person name="Cui Y."/>
        </authorList>
    </citation>
    <scope>NUCLEOTIDE SEQUENCE</scope>
    <source>
        <tissue evidence="13">Adult mites</tissue>
    </source>
</reference>
<protein>
    <recommendedName>
        <fullName evidence="10">Transporter</fullName>
    </recommendedName>
</protein>
<dbReference type="GO" id="GO:0035725">
    <property type="term" value="P:sodium ion transmembrane transport"/>
    <property type="evidence" value="ECO:0007669"/>
    <property type="project" value="TreeGrafter"/>
</dbReference>
<dbReference type="InterPro" id="IPR000175">
    <property type="entry name" value="Na/ntran_symport"/>
</dbReference>
<dbReference type="Pfam" id="PF00209">
    <property type="entry name" value="SNF"/>
    <property type="match status" value="2"/>
</dbReference>
<dbReference type="AlphaFoldDB" id="A0A9Q0M3J0"/>
<feature type="transmembrane region" description="Helical" evidence="12">
    <location>
        <begin position="771"/>
        <end position="793"/>
    </location>
</feature>
<evidence type="ECO:0000256" key="3">
    <source>
        <dbReference type="ARBA" id="ARBA00022448"/>
    </source>
</evidence>
<feature type="binding site" evidence="8">
    <location>
        <position position="287"/>
    </location>
    <ligand>
        <name>Na(+)</name>
        <dbReference type="ChEBI" id="CHEBI:29101"/>
        <label>1</label>
    </ligand>
</feature>
<feature type="transmembrane region" description="Helical" evidence="12">
    <location>
        <begin position="657"/>
        <end position="678"/>
    </location>
</feature>
<organism evidence="13 14">
    <name type="scientific">Blomia tropicalis</name>
    <name type="common">Mite</name>
    <dbReference type="NCBI Taxonomy" id="40697"/>
    <lineage>
        <taxon>Eukaryota</taxon>
        <taxon>Metazoa</taxon>
        <taxon>Ecdysozoa</taxon>
        <taxon>Arthropoda</taxon>
        <taxon>Chelicerata</taxon>
        <taxon>Arachnida</taxon>
        <taxon>Acari</taxon>
        <taxon>Acariformes</taxon>
        <taxon>Sarcoptiformes</taxon>
        <taxon>Astigmata</taxon>
        <taxon>Glycyphagoidea</taxon>
        <taxon>Echimyopodidae</taxon>
        <taxon>Blomia</taxon>
    </lineage>
</organism>
<feature type="binding site" evidence="8">
    <location>
        <position position="285"/>
    </location>
    <ligand>
        <name>Na(+)</name>
        <dbReference type="ChEBI" id="CHEBI:29101"/>
        <label>1</label>
    </ligand>
</feature>
<proteinExistence type="inferred from homology"/>
<accession>A0A9Q0M3J0</accession>
<dbReference type="GO" id="GO:0005886">
    <property type="term" value="C:plasma membrane"/>
    <property type="evidence" value="ECO:0007669"/>
    <property type="project" value="TreeGrafter"/>
</dbReference>
<feature type="transmembrane region" description="Helical" evidence="12">
    <location>
        <begin position="569"/>
        <end position="586"/>
    </location>
</feature>
<evidence type="ECO:0000256" key="11">
    <source>
        <dbReference type="SAM" id="MobiDB-lite"/>
    </source>
</evidence>
<evidence type="ECO:0000256" key="4">
    <source>
        <dbReference type="ARBA" id="ARBA00022692"/>
    </source>
</evidence>
<keyword evidence="6 12" id="KW-1133">Transmembrane helix</keyword>
<sequence>MNDQFEFEEYQRKTNQRSLTGSEDQTSIVAKPNVHKCDQHCSIESRTFVNTGVQVNLQVSNDEPNKQTCSHRLRHETNSPFHHSYSNISSPNKNIGRFVINSDLDSLRSAPKINVNIDKLNVTSPIQTIEPSIINQSLPEEVEDDDDDDDDSFELNRLRDPIRRRISVTTSMNHSLTDTKNVKRRSNSETTQCAHVRRCQFRRYLFKWIPKSDQSESNKPKSINLQSIANDVDHDDELVEIKEEKLIVAKSFVQTEENRTSSGTTMIPEREEWGKKIDFLLSIIGFAVDLSNVWRFPYLCYKNGGGVFLIPYTIMLLFGALPLFFMELSLGQFAKSGPINIWDKICPPMKGIGYCFVLISWYVSFYYNVIIAWTINYVIKTLISGKSSVCFSVQPLIRFGSFINKTGDLMPWQHCHNEYNTKSCISMDEIRQLCGGTSNESEMNKHNFTSSIECAKLSKRTSPTEEFFNLGLLQINKADGFSDMGVIRPELIGCLILVFIILYFSLFKGVKSSGKVVWVTATAPYFILTILLLRGLFLPGAISGIKYYINPRLEMLADPNVWVDAAVQVFYSIGVGFGVHLTYASFNKFNNNCYRDCLITASVNSLTSFYSGFVIFTYLGYMAHSMNKEIQNVASEGYGLVFQVYPEAISTLPFAKFWSILFFFMLLTLGIDSAMGGLEAVITGLMDEFKLHTWVKREVFTALVIFGSFVGALVNCTQGGAFTMVWFDTYSAGISLLCSAMFEALAVTYFYGVDRFSNDIQTMIGHKPNLYFIITWKYVSPIFLSVVIVMSILNSETLKYYGYDFPFWATFFGWCFTLSSISAVPIYAFIWFVRGKSFRPTKSTTTIPKDSLTLKNHYITGSDRTEMDLEMNNRGSNAAYV</sequence>
<feature type="transmembrane region" description="Helical" evidence="12">
    <location>
        <begin position="598"/>
        <end position="621"/>
    </location>
</feature>
<keyword evidence="8" id="KW-0479">Metal-binding</keyword>
<dbReference type="PROSITE" id="PS00610">
    <property type="entry name" value="NA_NEUROTRAN_SYMP_1"/>
    <property type="match status" value="1"/>
</dbReference>
<dbReference type="PANTHER" id="PTHR11616:SF38">
    <property type="entry name" value="SODIUM-DEPENDENT DOPAMINE TRANSPORTER"/>
    <property type="match status" value="1"/>
</dbReference>
<keyword evidence="9" id="KW-1015">Disulfide bond</keyword>
<evidence type="ECO:0000256" key="7">
    <source>
        <dbReference type="ARBA" id="ARBA00023136"/>
    </source>
</evidence>
<feature type="binding site" evidence="8">
    <location>
        <position position="292"/>
    </location>
    <ligand>
        <name>Na(+)</name>
        <dbReference type="ChEBI" id="CHEBI:29101"/>
        <label>1</label>
    </ligand>
</feature>
<dbReference type="SUPFAM" id="SSF161070">
    <property type="entry name" value="SNF-like"/>
    <property type="match status" value="1"/>
</dbReference>
<feature type="binding site" evidence="8">
    <location>
        <position position="572"/>
    </location>
    <ligand>
        <name>Na(+)</name>
        <dbReference type="ChEBI" id="CHEBI:29101"/>
        <label>1</label>
    </ligand>
</feature>
<comment type="similarity">
    <text evidence="2 10">Belongs to the sodium:neurotransmitter symporter (SNF) (TC 2.A.22) family.</text>
</comment>
<evidence type="ECO:0000256" key="5">
    <source>
        <dbReference type="ARBA" id="ARBA00022847"/>
    </source>
</evidence>
<feature type="region of interest" description="Disordered" evidence="11">
    <location>
        <begin position="134"/>
        <end position="154"/>
    </location>
</feature>
<feature type="transmembrane region" description="Helical" evidence="12">
    <location>
        <begin position="351"/>
        <end position="375"/>
    </location>
</feature>
<dbReference type="InterPro" id="IPR037272">
    <property type="entry name" value="SNS_sf"/>
</dbReference>
<keyword evidence="5 10" id="KW-0769">Symport</keyword>
<evidence type="ECO:0000313" key="13">
    <source>
        <dbReference type="EMBL" id="KAJ6218626.1"/>
    </source>
</evidence>
<dbReference type="GO" id="GO:0015293">
    <property type="term" value="F:symporter activity"/>
    <property type="evidence" value="ECO:0007669"/>
    <property type="project" value="UniProtKB-KW"/>
</dbReference>
<dbReference type="PRINTS" id="PR00176">
    <property type="entry name" value="NANEUSMPORT"/>
</dbReference>
<comment type="subcellular location">
    <subcellularLocation>
        <location evidence="1">Membrane</location>
        <topology evidence="1">Multi-pass membrane protein</topology>
    </subcellularLocation>
</comment>
<feature type="transmembrane region" description="Helical" evidence="12">
    <location>
        <begin position="732"/>
        <end position="751"/>
    </location>
</feature>
<gene>
    <name evidence="13" type="ORF">RDWZM_009783</name>
</gene>
<feature type="binding site" evidence="8">
    <location>
        <position position="288"/>
    </location>
    <ligand>
        <name>Na(+)</name>
        <dbReference type="ChEBI" id="CHEBI:29101"/>
        <label>1</label>
    </ligand>
</feature>
<feature type="transmembrane region" description="Helical" evidence="12">
    <location>
        <begin position="486"/>
        <end position="504"/>
    </location>
</feature>
<keyword evidence="4 10" id="KW-0812">Transmembrane</keyword>
<keyword evidence="14" id="KW-1185">Reference proteome</keyword>